<feature type="compositionally biased region" description="Basic and acidic residues" evidence="1">
    <location>
        <begin position="1"/>
        <end position="11"/>
    </location>
</feature>
<evidence type="ECO:0000313" key="3">
    <source>
        <dbReference type="Proteomes" id="UP001276564"/>
    </source>
</evidence>
<evidence type="ECO:0000313" key="2">
    <source>
        <dbReference type="EMBL" id="MDX8542045.1"/>
    </source>
</evidence>
<dbReference type="Proteomes" id="UP001276564">
    <property type="component" value="Unassembled WGS sequence"/>
</dbReference>
<accession>A0ABU5AXI4</accession>
<dbReference type="EMBL" id="JAVIIP010000045">
    <property type="protein sequence ID" value="MDX8542045.1"/>
    <property type="molecule type" value="Genomic_DNA"/>
</dbReference>
<feature type="region of interest" description="Disordered" evidence="1">
    <location>
        <begin position="1"/>
        <end position="42"/>
    </location>
</feature>
<protein>
    <submittedName>
        <fullName evidence="2">DUF5343 domain-containing protein</fullName>
    </submittedName>
</protein>
<feature type="compositionally biased region" description="Basic and acidic residues" evidence="1">
    <location>
        <begin position="22"/>
        <end position="32"/>
    </location>
</feature>
<feature type="region of interest" description="Disordered" evidence="1">
    <location>
        <begin position="176"/>
        <end position="200"/>
    </location>
</feature>
<comment type="caution">
    <text evidence="2">The sequence shown here is derived from an EMBL/GenBank/DDBJ whole genome shotgun (WGS) entry which is preliminary data.</text>
</comment>
<gene>
    <name evidence="2" type="ORF">RFM23_31145</name>
</gene>
<organism evidence="2 3">
    <name type="scientific">Mesorhizobium abyssinicae</name>
    <dbReference type="NCBI Taxonomy" id="1209958"/>
    <lineage>
        <taxon>Bacteria</taxon>
        <taxon>Pseudomonadati</taxon>
        <taxon>Pseudomonadota</taxon>
        <taxon>Alphaproteobacteria</taxon>
        <taxon>Hyphomicrobiales</taxon>
        <taxon>Phyllobacteriaceae</taxon>
        <taxon>Mesorhizobium</taxon>
    </lineage>
</organism>
<proteinExistence type="predicted"/>
<sequence length="238" mass="26740">MAEKVNQKEEPLPATNPSDQSPGEKKGTRREIPGNLPYTPTHGRLSEALKSLVEAERPQQFNESFLDSVLKIRGGSARPIPPLLKRMGLLNSDNSPTELYSKFKSGSTRSEAALVALKNGFSEIFRRNEYAHRLPDDRIKELIIEITGLHKSDPIVGAIFGTFNAFNEFARSAKEIKPQDPVREQTAKPDDQVRTESKSLRDSPEFNLVTTINFVLPETTDVQVYNAIFRSIRENLFS</sequence>
<name>A0ABU5AXI4_9HYPH</name>
<keyword evidence="3" id="KW-1185">Reference proteome</keyword>
<dbReference type="Pfam" id="PF17278">
    <property type="entry name" value="DUF5343"/>
    <property type="match status" value="1"/>
</dbReference>
<reference evidence="2 3" key="1">
    <citation type="submission" date="2023-08" db="EMBL/GenBank/DDBJ databases">
        <title>Implementing the SeqCode for naming new Mesorhizobium species isolated from Vachellia karroo root nodules.</title>
        <authorList>
            <person name="Van Lill M."/>
        </authorList>
    </citation>
    <scope>NUCLEOTIDE SEQUENCE [LARGE SCALE GENOMIC DNA]</scope>
    <source>
        <strain evidence="2 3">VK4B</strain>
    </source>
</reference>
<dbReference type="InterPro" id="IPR035235">
    <property type="entry name" value="DUF5343"/>
</dbReference>
<dbReference type="RefSeq" id="WP_320322197.1">
    <property type="nucleotide sequence ID" value="NZ_JAVIIP010000045.1"/>
</dbReference>
<evidence type="ECO:0000256" key="1">
    <source>
        <dbReference type="SAM" id="MobiDB-lite"/>
    </source>
</evidence>